<evidence type="ECO:0000313" key="3">
    <source>
        <dbReference type="Proteomes" id="UP000184526"/>
    </source>
</evidence>
<organism evidence="2 3">
    <name type="scientific">Clostridium collagenovorans DSM 3089</name>
    <dbReference type="NCBI Taxonomy" id="1121306"/>
    <lineage>
        <taxon>Bacteria</taxon>
        <taxon>Bacillati</taxon>
        <taxon>Bacillota</taxon>
        <taxon>Clostridia</taxon>
        <taxon>Eubacteriales</taxon>
        <taxon>Clostridiaceae</taxon>
        <taxon>Clostridium</taxon>
    </lineage>
</organism>
<dbReference type="Proteomes" id="UP000184526">
    <property type="component" value="Unassembled WGS sequence"/>
</dbReference>
<dbReference type="RefSeq" id="WP_072831791.1">
    <property type="nucleotide sequence ID" value="NZ_FQXP01000006.1"/>
</dbReference>
<dbReference type="InterPro" id="IPR000600">
    <property type="entry name" value="ROK"/>
</dbReference>
<dbReference type="EMBL" id="FQXP01000006">
    <property type="protein sequence ID" value="SHH91725.1"/>
    <property type="molecule type" value="Genomic_DNA"/>
</dbReference>
<evidence type="ECO:0000256" key="1">
    <source>
        <dbReference type="ARBA" id="ARBA00006479"/>
    </source>
</evidence>
<gene>
    <name evidence="2" type="ORF">SAMN02745196_01912</name>
</gene>
<name>A0A1M5WVR5_9CLOT</name>
<dbReference type="SUPFAM" id="SSF53067">
    <property type="entry name" value="Actin-like ATPase domain"/>
    <property type="match status" value="1"/>
</dbReference>
<dbReference type="Gene3D" id="3.30.420.40">
    <property type="match status" value="2"/>
</dbReference>
<keyword evidence="3" id="KW-1185">Reference proteome</keyword>
<keyword evidence="2" id="KW-0418">Kinase</keyword>
<comment type="similarity">
    <text evidence="1">Belongs to the ROK (NagC/XylR) family.</text>
</comment>
<evidence type="ECO:0000313" key="2">
    <source>
        <dbReference type="EMBL" id="SHH91725.1"/>
    </source>
</evidence>
<sequence>MYIGVDLGGTNIVVGLVDEQCNVISTKSRETNSCRGKDPIIKDIIEMIVEIKSESIEDIKAIGVGIPGFADKAGNVKAIINLKWKNVNLSEILEGKFKIPVAIDNDATVAGVAEFEAGAMRGYDNGVLLTLGTGIGAGIIINGQVFNGSHAIGSEIGHMVIGENFYTCNCGRNGCFETFASSTGIIKYAEKLLKEGENSEVINNYIKGDYSKLNAKIIIDAAKKGDSLGLKVFNRAIKYLTIGILNIMNIIDPEVIAFGGGVSNAGEFLLEALRIEVEKTRYNKDFPVPEFKIAHFKNDAGIIGAAMIGKHKIN</sequence>
<keyword evidence="2" id="KW-0808">Transferase</keyword>
<dbReference type="Pfam" id="PF00480">
    <property type="entry name" value="ROK"/>
    <property type="match status" value="1"/>
</dbReference>
<dbReference type="STRING" id="1121306.SAMN02745196_01912"/>
<dbReference type="AlphaFoldDB" id="A0A1M5WVR5"/>
<dbReference type="PANTHER" id="PTHR18964">
    <property type="entry name" value="ROK (REPRESSOR, ORF, KINASE) FAMILY"/>
    <property type="match status" value="1"/>
</dbReference>
<dbReference type="InterPro" id="IPR043129">
    <property type="entry name" value="ATPase_NBD"/>
</dbReference>
<reference evidence="2 3" key="1">
    <citation type="submission" date="2016-11" db="EMBL/GenBank/DDBJ databases">
        <authorList>
            <person name="Jaros S."/>
            <person name="Januszkiewicz K."/>
            <person name="Wedrychowicz H."/>
        </authorList>
    </citation>
    <scope>NUCLEOTIDE SEQUENCE [LARGE SCALE GENOMIC DNA]</scope>
    <source>
        <strain evidence="2 3">DSM 3089</strain>
    </source>
</reference>
<dbReference type="GO" id="GO:0016301">
    <property type="term" value="F:kinase activity"/>
    <property type="evidence" value="ECO:0007669"/>
    <property type="project" value="UniProtKB-KW"/>
</dbReference>
<dbReference type="OrthoDB" id="9810372at2"/>
<proteinExistence type="inferred from homology"/>
<accession>A0A1M5WVR5</accession>
<dbReference type="PANTHER" id="PTHR18964:SF149">
    <property type="entry name" value="BIFUNCTIONAL UDP-N-ACETYLGLUCOSAMINE 2-EPIMERASE_N-ACETYLMANNOSAMINE KINASE"/>
    <property type="match status" value="1"/>
</dbReference>
<protein>
    <submittedName>
        <fullName evidence="2">Glucokinase</fullName>
    </submittedName>
</protein>